<dbReference type="PANTHER" id="PTHR45036:SF1">
    <property type="entry name" value="METHYLTRANSFERASE LIKE 7A"/>
    <property type="match status" value="1"/>
</dbReference>
<dbReference type="AlphaFoldDB" id="A0A919RCM8"/>
<dbReference type="Gene3D" id="3.40.50.150">
    <property type="entry name" value="Vaccinia Virus protein VP39"/>
    <property type="match status" value="1"/>
</dbReference>
<evidence type="ECO:0000313" key="3">
    <source>
        <dbReference type="EMBL" id="GII91208.1"/>
    </source>
</evidence>
<gene>
    <name evidence="3" type="ORF">Ssi02_14390</name>
</gene>
<dbReference type="RefSeq" id="WP_204022381.1">
    <property type="nucleotide sequence ID" value="NZ_BOOW01000008.1"/>
</dbReference>
<dbReference type="Pfam" id="PF08241">
    <property type="entry name" value="Methyltransf_11"/>
    <property type="match status" value="1"/>
</dbReference>
<evidence type="ECO:0000256" key="1">
    <source>
        <dbReference type="SAM" id="MobiDB-lite"/>
    </source>
</evidence>
<organism evidence="3 4">
    <name type="scientific">Sinosporangium siamense</name>
    <dbReference type="NCBI Taxonomy" id="1367973"/>
    <lineage>
        <taxon>Bacteria</taxon>
        <taxon>Bacillati</taxon>
        <taxon>Actinomycetota</taxon>
        <taxon>Actinomycetes</taxon>
        <taxon>Streptosporangiales</taxon>
        <taxon>Streptosporangiaceae</taxon>
        <taxon>Sinosporangium</taxon>
    </lineage>
</organism>
<sequence>MAALSIDEDRPPDAGEHWGSGMEQFHHPRPVRDRRTLVPTPQRADLLSGLTGTVLEIGSGDGVKALCYPPGVGEIILVEPDPYVLDIARHTCETDCARARVVGGDLPALPVADGACDAVVCSLVLCRASSLPEALAEIVRVLRPGGLLRFYEHVVSANAVTALATSLVTPLWRRAGGGCRPDRDAVGEIRRAGFDLERLERFSFDRVSHVLGSARSPLL</sequence>
<dbReference type="EMBL" id="BOOW01000008">
    <property type="protein sequence ID" value="GII91208.1"/>
    <property type="molecule type" value="Genomic_DNA"/>
</dbReference>
<comment type="caution">
    <text evidence="3">The sequence shown here is derived from an EMBL/GenBank/DDBJ whole genome shotgun (WGS) entry which is preliminary data.</text>
</comment>
<dbReference type="InterPro" id="IPR013216">
    <property type="entry name" value="Methyltransf_11"/>
</dbReference>
<keyword evidence="4" id="KW-1185">Reference proteome</keyword>
<name>A0A919RCM8_9ACTN</name>
<reference evidence="3" key="1">
    <citation type="submission" date="2021-01" db="EMBL/GenBank/DDBJ databases">
        <title>Whole genome shotgun sequence of Sinosporangium siamense NBRC 109515.</title>
        <authorList>
            <person name="Komaki H."/>
            <person name="Tamura T."/>
        </authorList>
    </citation>
    <scope>NUCLEOTIDE SEQUENCE</scope>
    <source>
        <strain evidence="3">NBRC 109515</strain>
    </source>
</reference>
<dbReference type="GO" id="GO:0008757">
    <property type="term" value="F:S-adenosylmethionine-dependent methyltransferase activity"/>
    <property type="evidence" value="ECO:0007669"/>
    <property type="project" value="InterPro"/>
</dbReference>
<dbReference type="Proteomes" id="UP000606172">
    <property type="component" value="Unassembled WGS sequence"/>
</dbReference>
<proteinExistence type="predicted"/>
<dbReference type="InterPro" id="IPR052356">
    <property type="entry name" value="Thiol_S-MT"/>
</dbReference>
<dbReference type="PANTHER" id="PTHR45036">
    <property type="entry name" value="METHYLTRANSFERASE LIKE 7B"/>
    <property type="match status" value="1"/>
</dbReference>
<dbReference type="CDD" id="cd02440">
    <property type="entry name" value="AdoMet_MTases"/>
    <property type="match status" value="1"/>
</dbReference>
<feature type="compositionally biased region" description="Basic and acidic residues" evidence="1">
    <location>
        <begin position="7"/>
        <end position="16"/>
    </location>
</feature>
<feature type="region of interest" description="Disordered" evidence="1">
    <location>
        <begin position="1"/>
        <end position="35"/>
    </location>
</feature>
<protein>
    <recommendedName>
        <fullName evidence="2">Methyltransferase type 11 domain-containing protein</fullName>
    </recommendedName>
</protein>
<accession>A0A919RCM8</accession>
<evidence type="ECO:0000313" key="4">
    <source>
        <dbReference type="Proteomes" id="UP000606172"/>
    </source>
</evidence>
<dbReference type="InterPro" id="IPR029063">
    <property type="entry name" value="SAM-dependent_MTases_sf"/>
</dbReference>
<dbReference type="SUPFAM" id="SSF53335">
    <property type="entry name" value="S-adenosyl-L-methionine-dependent methyltransferases"/>
    <property type="match status" value="1"/>
</dbReference>
<feature type="domain" description="Methyltransferase type 11" evidence="2">
    <location>
        <begin position="55"/>
        <end position="149"/>
    </location>
</feature>
<evidence type="ECO:0000259" key="2">
    <source>
        <dbReference type="Pfam" id="PF08241"/>
    </source>
</evidence>
<feature type="compositionally biased region" description="Basic and acidic residues" evidence="1">
    <location>
        <begin position="24"/>
        <end position="35"/>
    </location>
</feature>